<accession>A0A964RK61</accession>
<name>A0A964RK61_9CLOT</name>
<dbReference type="AlphaFoldDB" id="A0A964RK61"/>
<reference evidence="1" key="1">
    <citation type="submission" date="2019-12" db="EMBL/GenBank/DDBJ databases">
        <title>Microbes associate with the intestines of laboratory mice.</title>
        <authorList>
            <person name="Navarre W."/>
            <person name="Wong E."/>
        </authorList>
    </citation>
    <scope>NUCLEOTIDE SEQUENCE</scope>
    <source>
        <strain evidence="1">NM79_F5</strain>
    </source>
</reference>
<dbReference type="EMBL" id="WSRQ01000006">
    <property type="protein sequence ID" value="MVX63095.1"/>
    <property type="molecule type" value="Genomic_DNA"/>
</dbReference>
<protein>
    <submittedName>
        <fullName evidence="1">Uncharacterized protein</fullName>
    </submittedName>
</protein>
<proteinExistence type="predicted"/>
<dbReference type="RefSeq" id="WP_160358298.1">
    <property type="nucleotide sequence ID" value="NZ_WSRQ01000006.1"/>
</dbReference>
<dbReference type="Proteomes" id="UP000656077">
    <property type="component" value="Unassembled WGS sequence"/>
</dbReference>
<evidence type="ECO:0000313" key="2">
    <source>
        <dbReference type="Proteomes" id="UP000656077"/>
    </source>
</evidence>
<evidence type="ECO:0000313" key="1">
    <source>
        <dbReference type="EMBL" id="MVX63095.1"/>
    </source>
</evidence>
<gene>
    <name evidence="1" type="ORF">GKZ28_05205</name>
</gene>
<comment type="caution">
    <text evidence="1">The sequence shown here is derived from an EMBL/GenBank/DDBJ whole genome shotgun (WGS) entry which is preliminary data.</text>
</comment>
<sequence>MECKTERMFGNEGDLERNVTFEQIEVSNNIMLNNQNELCDKENLNTSSEIANKICKDLNKAQENFIAPVDEEFLADDTLDKTIWEDINKAKESGAFIPTKYLTLIHGSETTTKIFAKLVVRNGNRGEPVIVLAYTDGGVSPELEISKAELMRISFGNYGVKENGFDKKDVAYASTLIKKIGDRILPYWEFDIGMTLMELLKLLSGKLSVLKIDRGEELDVKMVYSFIYKYVQRVKSHPAKCYIIRRGFYALISEDILEVASNMNSKVPTIIKMLKQNNLLHLQDSSVGNQCEVKGVGSCYCIKMLAKYQENEVQDFSGNAFDQL</sequence>
<organism evidence="1 2">
    <name type="scientific">Clostridium chromiireducens</name>
    <dbReference type="NCBI Taxonomy" id="225345"/>
    <lineage>
        <taxon>Bacteria</taxon>
        <taxon>Bacillati</taxon>
        <taxon>Bacillota</taxon>
        <taxon>Clostridia</taxon>
        <taxon>Eubacteriales</taxon>
        <taxon>Clostridiaceae</taxon>
        <taxon>Clostridium</taxon>
    </lineage>
</organism>